<dbReference type="PANTHER" id="PTHR31001:SF74">
    <property type="entry name" value="ZN(II)2CYS6 TRANSCRIPTION FACTOR (EUROFUNG)"/>
    <property type="match status" value="1"/>
</dbReference>
<feature type="domain" description="Xylanolytic transcriptional activator regulatory" evidence="6">
    <location>
        <begin position="249"/>
        <end position="323"/>
    </location>
</feature>
<comment type="subcellular location">
    <subcellularLocation>
        <location evidence="1">Nucleus</location>
    </subcellularLocation>
</comment>
<keyword evidence="4" id="KW-0539">Nucleus</keyword>
<keyword evidence="8" id="KW-1185">Reference proteome</keyword>
<reference evidence="7 8" key="1">
    <citation type="submission" date="2024-07" db="EMBL/GenBank/DDBJ databases">
        <title>Section-level genome sequencing and comparative genomics of Aspergillus sections Usti and Cavernicolus.</title>
        <authorList>
            <consortium name="Lawrence Berkeley National Laboratory"/>
            <person name="Nybo J.L."/>
            <person name="Vesth T.C."/>
            <person name="Theobald S."/>
            <person name="Frisvad J.C."/>
            <person name="Larsen T.O."/>
            <person name="Kjaerboelling I."/>
            <person name="Rothschild-Mancinelli K."/>
            <person name="Lyhne E.K."/>
            <person name="Kogle M.E."/>
            <person name="Barry K."/>
            <person name="Clum A."/>
            <person name="Na H."/>
            <person name="Ledsgaard L."/>
            <person name="Lin J."/>
            <person name="Lipzen A."/>
            <person name="Kuo A."/>
            <person name="Riley R."/>
            <person name="Mondo S."/>
            <person name="Labutti K."/>
            <person name="Haridas S."/>
            <person name="Pangalinan J."/>
            <person name="Salamov A.A."/>
            <person name="Simmons B.A."/>
            <person name="Magnuson J.K."/>
            <person name="Chen J."/>
            <person name="Drula E."/>
            <person name="Henrissat B."/>
            <person name="Wiebenga A."/>
            <person name="Lubbers R.J."/>
            <person name="Gomes A.C."/>
            <person name="Makela M.R."/>
            <person name="Stajich J."/>
            <person name="Grigoriev I.V."/>
            <person name="Mortensen U.H."/>
            <person name="De Vries R.P."/>
            <person name="Baker S.E."/>
            <person name="Andersen M.R."/>
        </authorList>
    </citation>
    <scope>NUCLEOTIDE SEQUENCE [LARGE SCALE GENOMIC DNA]</scope>
    <source>
        <strain evidence="7 8">CBS 588.65</strain>
    </source>
</reference>
<dbReference type="Proteomes" id="UP001610334">
    <property type="component" value="Unassembled WGS sequence"/>
</dbReference>
<dbReference type="PANTHER" id="PTHR31001">
    <property type="entry name" value="UNCHARACTERIZED TRANSCRIPTIONAL REGULATORY PROTEIN"/>
    <property type="match status" value="1"/>
</dbReference>
<dbReference type="EMBL" id="JBFXLT010000012">
    <property type="protein sequence ID" value="KAL2818950.1"/>
    <property type="molecule type" value="Genomic_DNA"/>
</dbReference>
<gene>
    <name evidence="7" type="ORF">BJX63DRAFT_48601</name>
</gene>
<protein>
    <submittedName>
        <fullName evidence="7">Fungal-specific transcription factor domain-containing protein</fullName>
    </submittedName>
</protein>
<comment type="caution">
    <text evidence="7">The sequence shown here is derived from an EMBL/GenBank/DDBJ whole genome shotgun (WGS) entry which is preliminary data.</text>
</comment>
<sequence length="626" mass="70105">MSMMPGSTGKSDVNYAPDASMHSMPGPASPADNIPADGHSECGSLRISDSELRYVEGDHWVAILDGISDLKDHLDREERLRLAGGYNAIRDDVDTTGGTAQPRRGGALLLYGCRRATSRDEIISALPPKYAVDRYISRYFNYLDLVSSATVHGPSFLREYDAFWADPSSVPIMWIGLLFSMICLACLASDPSEGPEAEQHSLQLDLYREKTVQCLVMGEYTKSGPYVLETVINYIYVEFGIRTDADKDMWFLLALEVNLAKRMGYHRDPSHFPSISPFRGEMRRRLWATVLMSDILLSSQMGMPRMISDWQYDTSEPRNLDDAHFDEDTNELPQSRPESELTTALGIVARTRIVKALGTIADLTSAVQPCSYTEIMRVDRILHEAVESIPSPLKMKPMAASLTDSPQAIISRLFIQHMFYKGQVMLHRRFVYMRDSSSEDVYKYSRRACVDASLGSLEIQHVLDDETRPGGQLHTMRWRVTSIMVHQFLTATMLLCSLLLHGQSIEREDEIRAGLQRARAIWIRRSSISKEAKKAAEAVSLVLARGKPTETVLKNGGVQNVATDLDFRRPTPLSDTTSPNEGRLIPDFLGTFMLSGPQDQEIGFDMNIYGDSSDGWTTFVNWPGAS</sequence>
<evidence type="ECO:0000256" key="5">
    <source>
        <dbReference type="SAM" id="MobiDB-lite"/>
    </source>
</evidence>
<evidence type="ECO:0000256" key="4">
    <source>
        <dbReference type="ARBA" id="ARBA00023242"/>
    </source>
</evidence>
<dbReference type="CDD" id="cd12148">
    <property type="entry name" value="fungal_TF_MHR"/>
    <property type="match status" value="1"/>
</dbReference>
<accession>A0ABR4HU10</accession>
<dbReference type="InterPro" id="IPR050613">
    <property type="entry name" value="Sec_Metabolite_Reg"/>
</dbReference>
<dbReference type="Pfam" id="PF04082">
    <property type="entry name" value="Fungal_trans"/>
    <property type="match status" value="1"/>
</dbReference>
<evidence type="ECO:0000256" key="3">
    <source>
        <dbReference type="ARBA" id="ARBA00023163"/>
    </source>
</evidence>
<dbReference type="InterPro" id="IPR007219">
    <property type="entry name" value="XnlR_reg_dom"/>
</dbReference>
<organism evidence="7 8">
    <name type="scientific">Aspergillus granulosus</name>
    <dbReference type="NCBI Taxonomy" id="176169"/>
    <lineage>
        <taxon>Eukaryota</taxon>
        <taxon>Fungi</taxon>
        <taxon>Dikarya</taxon>
        <taxon>Ascomycota</taxon>
        <taxon>Pezizomycotina</taxon>
        <taxon>Eurotiomycetes</taxon>
        <taxon>Eurotiomycetidae</taxon>
        <taxon>Eurotiales</taxon>
        <taxon>Aspergillaceae</taxon>
        <taxon>Aspergillus</taxon>
        <taxon>Aspergillus subgen. Nidulantes</taxon>
    </lineage>
</organism>
<proteinExistence type="predicted"/>
<keyword evidence="3" id="KW-0804">Transcription</keyword>
<keyword evidence="2" id="KW-0805">Transcription regulation</keyword>
<evidence type="ECO:0000313" key="8">
    <source>
        <dbReference type="Proteomes" id="UP001610334"/>
    </source>
</evidence>
<evidence type="ECO:0000259" key="6">
    <source>
        <dbReference type="SMART" id="SM00906"/>
    </source>
</evidence>
<feature type="region of interest" description="Disordered" evidence="5">
    <location>
        <begin position="1"/>
        <end position="41"/>
    </location>
</feature>
<evidence type="ECO:0000256" key="1">
    <source>
        <dbReference type="ARBA" id="ARBA00004123"/>
    </source>
</evidence>
<evidence type="ECO:0000313" key="7">
    <source>
        <dbReference type="EMBL" id="KAL2818950.1"/>
    </source>
</evidence>
<name>A0ABR4HU10_9EURO</name>
<dbReference type="SMART" id="SM00906">
    <property type="entry name" value="Fungal_trans"/>
    <property type="match status" value="1"/>
</dbReference>
<evidence type="ECO:0000256" key="2">
    <source>
        <dbReference type="ARBA" id="ARBA00023015"/>
    </source>
</evidence>